<evidence type="ECO:0000313" key="12">
    <source>
        <dbReference type="EMBL" id="MBL4930239.1"/>
    </source>
</evidence>
<gene>
    <name evidence="11 12" type="primary">cobT</name>
    <name evidence="12" type="ORF">JK634_00230</name>
</gene>
<dbReference type="Proteomes" id="UP000623681">
    <property type="component" value="Unassembled WGS sequence"/>
</dbReference>
<dbReference type="PANTHER" id="PTHR43463">
    <property type="entry name" value="NICOTINATE-NUCLEOTIDE--DIMETHYLBENZIMIDAZOLE PHOSPHORIBOSYLTRANSFERASE"/>
    <property type="match status" value="1"/>
</dbReference>
<dbReference type="Pfam" id="PF02277">
    <property type="entry name" value="DBI_PRT"/>
    <property type="match status" value="1"/>
</dbReference>
<evidence type="ECO:0000256" key="9">
    <source>
        <dbReference type="ARBA" id="ARBA00030686"/>
    </source>
</evidence>
<feature type="active site" description="Proton acceptor" evidence="11">
    <location>
        <position position="304"/>
    </location>
</feature>
<keyword evidence="8 11" id="KW-0808">Transferase</keyword>
<keyword evidence="13" id="KW-1185">Reference proteome</keyword>
<dbReference type="AlphaFoldDB" id="A0A937K300"/>
<keyword evidence="7 11" id="KW-0328">Glycosyltransferase</keyword>
<accession>A0A937K300</accession>
<evidence type="ECO:0000256" key="10">
    <source>
        <dbReference type="ARBA" id="ARBA00047340"/>
    </source>
</evidence>
<dbReference type="CDD" id="cd02439">
    <property type="entry name" value="DMB-PRT_CobT"/>
    <property type="match status" value="1"/>
</dbReference>
<dbReference type="GO" id="GO:0009236">
    <property type="term" value="P:cobalamin biosynthetic process"/>
    <property type="evidence" value="ECO:0007669"/>
    <property type="project" value="UniProtKB-UniRule"/>
</dbReference>
<evidence type="ECO:0000256" key="7">
    <source>
        <dbReference type="ARBA" id="ARBA00022676"/>
    </source>
</evidence>
<dbReference type="Gene3D" id="1.10.1610.10">
    <property type="match status" value="1"/>
</dbReference>
<comment type="function">
    <text evidence="1 11">Catalyzes the synthesis of alpha-ribazole-5'-phosphate from nicotinate mononucleotide (NAMN) and 5,6-dimethylbenzimidazole (DMB).</text>
</comment>
<dbReference type="InterPro" id="IPR017846">
    <property type="entry name" value="Nict_dMeBzImd_PRibTrfase_bact"/>
</dbReference>
<evidence type="ECO:0000256" key="1">
    <source>
        <dbReference type="ARBA" id="ARBA00002197"/>
    </source>
</evidence>
<evidence type="ECO:0000256" key="4">
    <source>
        <dbReference type="ARBA" id="ARBA00011991"/>
    </source>
</evidence>
<evidence type="ECO:0000256" key="6">
    <source>
        <dbReference type="ARBA" id="ARBA00022573"/>
    </source>
</evidence>
<dbReference type="InterPro" id="IPR003200">
    <property type="entry name" value="Nict_dMeBzImd_PRibTrfase"/>
</dbReference>
<evidence type="ECO:0000256" key="5">
    <source>
        <dbReference type="ARBA" id="ARBA00015486"/>
    </source>
</evidence>
<dbReference type="RefSeq" id="WP_202765625.1">
    <property type="nucleotide sequence ID" value="NZ_JAESWA010000001.1"/>
</dbReference>
<comment type="similarity">
    <text evidence="3 11">Belongs to the CobT family.</text>
</comment>
<dbReference type="InterPro" id="IPR036087">
    <property type="entry name" value="Nict_dMeBzImd_PRibTrfase_sf"/>
</dbReference>
<dbReference type="GO" id="GO:0008939">
    <property type="term" value="F:nicotinate-nucleotide-dimethylbenzimidazole phosphoribosyltransferase activity"/>
    <property type="evidence" value="ECO:0007669"/>
    <property type="project" value="UniProtKB-UniRule"/>
</dbReference>
<name>A0A937K300_9CLOT</name>
<dbReference type="Gene3D" id="3.40.50.10210">
    <property type="match status" value="1"/>
</dbReference>
<protein>
    <recommendedName>
        <fullName evidence="5 11">Nicotinate-nucleotide--dimethylbenzimidazole phosphoribosyltransferase</fullName>
        <shortName evidence="11">NN:DBI PRT</shortName>
        <ecNumber evidence="4 11">2.4.2.21</ecNumber>
    </recommendedName>
    <alternativeName>
        <fullName evidence="9 11">N(1)-alpha-phosphoribosyltransferase</fullName>
    </alternativeName>
</protein>
<proteinExistence type="inferred from homology"/>
<dbReference type="EC" id="2.4.2.21" evidence="4 11"/>
<comment type="catalytic activity">
    <reaction evidence="10 11">
        <text>5,6-dimethylbenzimidazole + nicotinate beta-D-ribonucleotide = alpha-ribazole 5'-phosphate + nicotinate + H(+)</text>
        <dbReference type="Rhea" id="RHEA:11196"/>
        <dbReference type="ChEBI" id="CHEBI:15378"/>
        <dbReference type="ChEBI" id="CHEBI:15890"/>
        <dbReference type="ChEBI" id="CHEBI:32544"/>
        <dbReference type="ChEBI" id="CHEBI:57502"/>
        <dbReference type="ChEBI" id="CHEBI:57918"/>
        <dbReference type="EC" id="2.4.2.21"/>
    </reaction>
</comment>
<evidence type="ECO:0000256" key="8">
    <source>
        <dbReference type="ARBA" id="ARBA00022679"/>
    </source>
</evidence>
<keyword evidence="6 11" id="KW-0169">Cobalamin biosynthesis</keyword>
<dbReference type="PANTHER" id="PTHR43463:SF1">
    <property type="entry name" value="NICOTINATE-NUCLEOTIDE--DIMETHYLBENZIMIDAZOLE PHOSPHORIBOSYLTRANSFERASE"/>
    <property type="match status" value="1"/>
</dbReference>
<evidence type="ECO:0000256" key="11">
    <source>
        <dbReference type="HAMAP-Rule" id="MF_00230"/>
    </source>
</evidence>
<comment type="caution">
    <text evidence="12">The sequence shown here is derived from an EMBL/GenBank/DDBJ whole genome shotgun (WGS) entry which is preliminary data.</text>
</comment>
<comment type="pathway">
    <text evidence="2 11">Nucleoside biosynthesis; alpha-ribazole biosynthesis; alpha-ribazole from 5,6-dimethylbenzimidazole: step 1/2.</text>
</comment>
<organism evidence="12 13">
    <name type="scientific">Clostridium paridis</name>
    <dbReference type="NCBI Taxonomy" id="2803863"/>
    <lineage>
        <taxon>Bacteria</taxon>
        <taxon>Bacillati</taxon>
        <taxon>Bacillota</taxon>
        <taxon>Clostridia</taxon>
        <taxon>Eubacteriales</taxon>
        <taxon>Clostridiaceae</taxon>
        <taxon>Clostridium</taxon>
    </lineage>
</organism>
<dbReference type="NCBIfam" id="NF000996">
    <property type="entry name" value="PRK00105.1"/>
    <property type="match status" value="1"/>
</dbReference>
<dbReference type="SUPFAM" id="SSF52733">
    <property type="entry name" value="Nicotinate mononucleotide:5,6-dimethylbenzimidazole phosphoribosyltransferase (CobT)"/>
    <property type="match status" value="1"/>
</dbReference>
<evidence type="ECO:0000313" key="13">
    <source>
        <dbReference type="Proteomes" id="UP000623681"/>
    </source>
</evidence>
<evidence type="ECO:0000256" key="3">
    <source>
        <dbReference type="ARBA" id="ARBA00007110"/>
    </source>
</evidence>
<dbReference type="InterPro" id="IPR023195">
    <property type="entry name" value="Nict_dMeBzImd_PRibTrfase_N"/>
</dbReference>
<dbReference type="HAMAP" id="MF_00230">
    <property type="entry name" value="CobT"/>
    <property type="match status" value="1"/>
</dbReference>
<sequence length="346" mass="37363">MHKNAMIEAKKKLDNLIKPIGSLGELESIAIKFAGITGKVENQINKKAIVIFSSDNGVCEEGVASAPQSVTAMQTINFLRGITGIGVLARVNNCDLKVIDIGIKEEINYPGLIIKKIRKGTSNIAKGEAMTLEEANEAINIGIEIAHGLKKQGYDIVGTGEMGIGNTTSSSSALIALTNCDIDEAVGRGAGLKDDQLTLKKQVIKKIIEVNSPIKEDPMDVLHKVGGFDIAGMVGLYLGAKKYDLPIVIDGYISAVAALIAYRIDPETKNYMFPSHISKEQGYNIAMNELGLNPMLNLSMRLGEGSGCPLAINIIENSLKVINEMGTFEEGNVDIKDYKDLWREEI</sequence>
<dbReference type="EMBL" id="JAESWA010000001">
    <property type="protein sequence ID" value="MBL4930239.1"/>
    <property type="molecule type" value="Genomic_DNA"/>
</dbReference>
<evidence type="ECO:0000256" key="2">
    <source>
        <dbReference type="ARBA" id="ARBA00005049"/>
    </source>
</evidence>
<reference evidence="12" key="1">
    <citation type="submission" date="2021-01" db="EMBL/GenBank/DDBJ databases">
        <title>Genome public.</title>
        <authorList>
            <person name="Liu C."/>
            <person name="Sun Q."/>
        </authorList>
    </citation>
    <scope>NUCLEOTIDE SEQUENCE</scope>
    <source>
        <strain evidence="12">YIM B02565</strain>
    </source>
</reference>
<dbReference type="FunFam" id="3.40.50.10210:FF:000001">
    <property type="entry name" value="Nicotinate-nucleotide--dimethylbenzimidazole phosphoribosyltransferase"/>
    <property type="match status" value="1"/>
</dbReference>
<dbReference type="NCBIfam" id="TIGR03160">
    <property type="entry name" value="cobT_DBIPRT"/>
    <property type="match status" value="1"/>
</dbReference>